<dbReference type="SUPFAM" id="SSF53474">
    <property type="entry name" value="alpha/beta-Hydrolases"/>
    <property type="match status" value="1"/>
</dbReference>
<keyword evidence="8" id="KW-1185">Reference proteome</keyword>
<sequence length="692" mass="77136">MHFARIPSVLALVLTASVSWAADDPFLWLEDVQGQKALEWVGAQNARTLAVLEKDTRFEPFRTQALELLTANDRIPKPLFRAGGVDNFWQDRQNPRGLWRHTSLDSYLSPSPEWQTVLDIDALAKAEGGNWIFKGAQCLPPEDRLCLVRLSNGGKDAAEVREFDAVSKTFLKDGFQIPEGKHSATWLDTDTLLVGRDWGGDTLTESGYPYVLKRWKRGTPLEQATEVFRGKKSDVRVGPIELRDAEGRLQAVLLTRGINFFEDEFFLLTDAAPVPLALPKKTSFQTFVAGQLIFTLQEDWGQLKQGAVFALELAALKANPAQLKPTLLLQPGPRQAIESVAGTRNKLVVNVYEDVKGATDVYTWAKGRWSHKRLALPKNASVGIVAASSAHDRLFVESQGFLEPTTLWLADAAATTVKKAKALPARFQASTHKVEQFWTPSKDGTRVPYFVVRPKAQKPTGAAPAIVYGYGGFQVSKPPVYLPEVGKLWLEHGGVYVIANIRGGGEFGPRWHQSVLRENRQKSFDDFAAVVEDLVRRKISSPRRIGIYGRSNGGVLTSVSMTQHPELFNAVVIESPLIDMMRYTKLPAGASWVSEYGNPEVPEEAAFISKYSAYQNLKEGVRYPKPYITTNTKDDRVHPGHARKFAARLEAMGLPYLYYENTDGGHSNDADPVMNARRWALHYVYLAQQLMD</sequence>
<dbReference type="Proteomes" id="UP001291309">
    <property type="component" value="Unassembled WGS sequence"/>
</dbReference>
<feature type="signal peptide" evidence="4">
    <location>
        <begin position="1"/>
        <end position="21"/>
    </location>
</feature>
<dbReference type="InterPro" id="IPR029058">
    <property type="entry name" value="AB_hydrolase_fold"/>
</dbReference>
<evidence type="ECO:0000259" key="6">
    <source>
        <dbReference type="Pfam" id="PF02897"/>
    </source>
</evidence>
<keyword evidence="1" id="KW-0645">Protease</keyword>
<evidence type="ECO:0000256" key="2">
    <source>
        <dbReference type="ARBA" id="ARBA00022801"/>
    </source>
</evidence>
<proteinExistence type="predicted"/>
<dbReference type="InterPro" id="IPR002470">
    <property type="entry name" value="Peptidase_S9A"/>
</dbReference>
<dbReference type="Pfam" id="PF00326">
    <property type="entry name" value="Peptidase_S9"/>
    <property type="match status" value="1"/>
</dbReference>
<evidence type="ECO:0000256" key="3">
    <source>
        <dbReference type="ARBA" id="ARBA00022825"/>
    </source>
</evidence>
<dbReference type="Pfam" id="PF02897">
    <property type="entry name" value="Peptidase_S9_N"/>
    <property type="match status" value="1"/>
</dbReference>
<keyword evidence="3" id="KW-0720">Serine protease</keyword>
<dbReference type="EMBL" id="JAXIVS010000021">
    <property type="protein sequence ID" value="MDY7232572.1"/>
    <property type="molecule type" value="Genomic_DNA"/>
</dbReference>
<dbReference type="Gene3D" id="2.130.10.120">
    <property type="entry name" value="Prolyl oligopeptidase, N-terminal domain"/>
    <property type="match status" value="1"/>
</dbReference>
<dbReference type="Gene3D" id="3.40.50.1820">
    <property type="entry name" value="alpha/beta hydrolase"/>
    <property type="match status" value="1"/>
</dbReference>
<organism evidence="7 8">
    <name type="scientific">Hyalangium rubrum</name>
    <dbReference type="NCBI Taxonomy" id="3103134"/>
    <lineage>
        <taxon>Bacteria</taxon>
        <taxon>Pseudomonadati</taxon>
        <taxon>Myxococcota</taxon>
        <taxon>Myxococcia</taxon>
        <taxon>Myxococcales</taxon>
        <taxon>Cystobacterineae</taxon>
        <taxon>Archangiaceae</taxon>
        <taxon>Hyalangium</taxon>
    </lineage>
</organism>
<name>A0ABU5HID5_9BACT</name>
<dbReference type="InterPro" id="IPR023302">
    <property type="entry name" value="Pept_S9A_N"/>
</dbReference>
<dbReference type="PANTHER" id="PTHR42881">
    <property type="entry name" value="PROLYL ENDOPEPTIDASE"/>
    <property type="match status" value="1"/>
</dbReference>
<reference evidence="7 8" key="1">
    <citation type="submission" date="2023-12" db="EMBL/GenBank/DDBJ databases">
        <title>the genome sequence of Hyalangium sp. s54d21.</title>
        <authorList>
            <person name="Zhang X."/>
        </authorList>
    </citation>
    <scope>NUCLEOTIDE SEQUENCE [LARGE SCALE GENOMIC DNA]</scope>
    <source>
        <strain evidence="8">s54d21</strain>
    </source>
</reference>
<evidence type="ECO:0000259" key="5">
    <source>
        <dbReference type="Pfam" id="PF00326"/>
    </source>
</evidence>
<accession>A0ABU5HID5</accession>
<dbReference type="PANTHER" id="PTHR42881:SF13">
    <property type="entry name" value="PROLYL ENDOPEPTIDASE"/>
    <property type="match status" value="1"/>
</dbReference>
<dbReference type="RefSeq" id="WP_321551286.1">
    <property type="nucleotide sequence ID" value="NZ_JAXIVS010000021.1"/>
</dbReference>
<evidence type="ECO:0000313" key="7">
    <source>
        <dbReference type="EMBL" id="MDY7232572.1"/>
    </source>
</evidence>
<protein>
    <submittedName>
        <fullName evidence="7">Prolyl oligopeptidase family serine peptidase</fullName>
    </submittedName>
</protein>
<evidence type="ECO:0000313" key="8">
    <source>
        <dbReference type="Proteomes" id="UP001291309"/>
    </source>
</evidence>
<gene>
    <name evidence="7" type="ORF">SYV04_39665</name>
</gene>
<evidence type="ECO:0000256" key="1">
    <source>
        <dbReference type="ARBA" id="ARBA00022670"/>
    </source>
</evidence>
<evidence type="ECO:0000256" key="4">
    <source>
        <dbReference type="SAM" id="SignalP"/>
    </source>
</evidence>
<keyword evidence="4" id="KW-0732">Signal</keyword>
<keyword evidence="2" id="KW-0378">Hydrolase</keyword>
<feature type="domain" description="Peptidase S9 prolyl oligopeptidase catalytic" evidence="5">
    <location>
        <begin position="489"/>
        <end position="690"/>
    </location>
</feature>
<dbReference type="InterPro" id="IPR051167">
    <property type="entry name" value="Prolyl_oligopep/macrocyclase"/>
</dbReference>
<feature type="chain" id="PRO_5045057451" evidence="4">
    <location>
        <begin position="22"/>
        <end position="692"/>
    </location>
</feature>
<feature type="domain" description="Peptidase S9A N-terminal" evidence="6">
    <location>
        <begin position="22"/>
        <end position="419"/>
    </location>
</feature>
<dbReference type="PRINTS" id="PR00862">
    <property type="entry name" value="PROLIGOPTASE"/>
</dbReference>
<comment type="caution">
    <text evidence="7">The sequence shown here is derived from an EMBL/GenBank/DDBJ whole genome shotgun (WGS) entry which is preliminary data.</text>
</comment>
<dbReference type="SUPFAM" id="SSF50993">
    <property type="entry name" value="Peptidase/esterase 'gauge' domain"/>
    <property type="match status" value="1"/>
</dbReference>
<dbReference type="InterPro" id="IPR001375">
    <property type="entry name" value="Peptidase_S9_cat"/>
</dbReference>